<accession>A0A8K0DIE4</accession>
<sequence>MERGRHSREVADCYIYAVVQVLRNKVPEIERGFLIDQRTSRKMIIGGVDVKSTLKLQKAKERKEREAEKLKGH</sequence>
<gene>
    <name evidence="1" type="ORF">ILUMI_02065</name>
</gene>
<dbReference type="OrthoDB" id="6782793at2759"/>
<comment type="caution">
    <text evidence="1">The sequence shown here is derived from an EMBL/GenBank/DDBJ whole genome shotgun (WGS) entry which is preliminary data.</text>
</comment>
<name>A0A8K0DIE4_IGNLU</name>
<dbReference type="AlphaFoldDB" id="A0A8K0DIE4"/>
<evidence type="ECO:0000313" key="2">
    <source>
        <dbReference type="Proteomes" id="UP000801492"/>
    </source>
</evidence>
<dbReference type="EMBL" id="VTPC01000856">
    <property type="protein sequence ID" value="KAF2904112.1"/>
    <property type="molecule type" value="Genomic_DNA"/>
</dbReference>
<proteinExistence type="predicted"/>
<protein>
    <submittedName>
        <fullName evidence="1">Uncharacterized protein</fullName>
    </submittedName>
</protein>
<dbReference type="Proteomes" id="UP000801492">
    <property type="component" value="Unassembled WGS sequence"/>
</dbReference>
<evidence type="ECO:0000313" key="1">
    <source>
        <dbReference type="EMBL" id="KAF2904112.1"/>
    </source>
</evidence>
<keyword evidence="2" id="KW-1185">Reference proteome</keyword>
<organism evidence="1 2">
    <name type="scientific">Ignelater luminosus</name>
    <name type="common">Cucubano</name>
    <name type="synonym">Pyrophorus luminosus</name>
    <dbReference type="NCBI Taxonomy" id="2038154"/>
    <lineage>
        <taxon>Eukaryota</taxon>
        <taxon>Metazoa</taxon>
        <taxon>Ecdysozoa</taxon>
        <taxon>Arthropoda</taxon>
        <taxon>Hexapoda</taxon>
        <taxon>Insecta</taxon>
        <taxon>Pterygota</taxon>
        <taxon>Neoptera</taxon>
        <taxon>Endopterygota</taxon>
        <taxon>Coleoptera</taxon>
        <taxon>Polyphaga</taxon>
        <taxon>Elateriformia</taxon>
        <taxon>Elateroidea</taxon>
        <taxon>Elateridae</taxon>
        <taxon>Agrypninae</taxon>
        <taxon>Pyrophorini</taxon>
        <taxon>Ignelater</taxon>
    </lineage>
</organism>
<reference evidence="1" key="1">
    <citation type="submission" date="2019-08" db="EMBL/GenBank/DDBJ databases">
        <title>The genome of the North American firefly Photinus pyralis.</title>
        <authorList>
            <consortium name="Photinus pyralis genome working group"/>
            <person name="Fallon T.R."/>
            <person name="Sander Lower S.E."/>
            <person name="Weng J.-K."/>
        </authorList>
    </citation>
    <scope>NUCLEOTIDE SEQUENCE</scope>
    <source>
        <strain evidence="1">TRF0915ILg1</strain>
        <tissue evidence="1">Whole body</tissue>
    </source>
</reference>